<evidence type="ECO:0000256" key="2">
    <source>
        <dbReference type="SAM" id="SignalP"/>
    </source>
</evidence>
<feature type="compositionally biased region" description="Basic and acidic residues" evidence="1">
    <location>
        <begin position="47"/>
        <end position="56"/>
    </location>
</feature>
<name>A0A8R1Z3J2_PRIPA</name>
<reference evidence="3" key="2">
    <citation type="submission" date="2022-06" db="UniProtKB">
        <authorList>
            <consortium name="EnsemblMetazoa"/>
        </authorList>
    </citation>
    <scope>IDENTIFICATION</scope>
    <source>
        <strain evidence="3">PS312</strain>
    </source>
</reference>
<accession>A0A8R1Z3J2</accession>
<dbReference type="EnsemblMetazoa" id="PPA47195.1">
    <property type="protein sequence ID" value="PPA47195.1"/>
    <property type="gene ID" value="WBGene00305064"/>
</dbReference>
<evidence type="ECO:0000256" key="1">
    <source>
        <dbReference type="SAM" id="MobiDB-lite"/>
    </source>
</evidence>
<feature type="compositionally biased region" description="Gly residues" evidence="1">
    <location>
        <begin position="57"/>
        <end position="67"/>
    </location>
</feature>
<feature type="region of interest" description="Disordered" evidence="1">
    <location>
        <begin position="31"/>
        <end position="85"/>
    </location>
</feature>
<reference evidence="4" key="1">
    <citation type="journal article" date="2008" name="Nat. Genet.">
        <title>The Pristionchus pacificus genome provides a unique perspective on nematode lifestyle and parasitism.</title>
        <authorList>
            <person name="Dieterich C."/>
            <person name="Clifton S.W."/>
            <person name="Schuster L.N."/>
            <person name="Chinwalla A."/>
            <person name="Delehaunty K."/>
            <person name="Dinkelacker I."/>
            <person name="Fulton L."/>
            <person name="Fulton R."/>
            <person name="Godfrey J."/>
            <person name="Minx P."/>
            <person name="Mitreva M."/>
            <person name="Roeseler W."/>
            <person name="Tian H."/>
            <person name="Witte H."/>
            <person name="Yang S.P."/>
            <person name="Wilson R.K."/>
            <person name="Sommer R.J."/>
        </authorList>
    </citation>
    <scope>NUCLEOTIDE SEQUENCE [LARGE SCALE GENOMIC DNA]</scope>
    <source>
        <strain evidence="4">PS312</strain>
    </source>
</reference>
<protein>
    <submittedName>
        <fullName evidence="3">Uncharacterized protein</fullName>
    </submittedName>
</protein>
<sequence length="85" mass="8853">MNFHTLILVFLSILFISSAVETVDGNRLFVKRSPNSHESVSPLARGGRGDSGRGDSGRGGSGGGRGGRTYAAATTTTARERVPGF</sequence>
<dbReference type="Proteomes" id="UP000005239">
    <property type="component" value="Unassembled WGS sequence"/>
</dbReference>
<gene>
    <name evidence="3" type="primary">WBGene00305064</name>
</gene>
<organism evidence="3 4">
    <name type="scientific">Pristionchus pacificus</name>
    <name type="common">Parasitic nematode worm</name>
    <dbReference type="NCBI Taxonomy" id="54126"/>
    <lineage>
        <taxon>Eukaryota</taxon>
        <taxon>Metazoa</taxon>
        <taxon>Ecdysozoa</taxon>
        <taxon>Nematoda</taxon>
        <taxon>Chromadorea</taxon>
        <taxon>Rhabditida</taxon>
        <taxon>Rhabditina</taxon>
        <taxon>Diplogasteromorpha</taxon>
        <taxon>Diplogasteroidea</taxon>
        <taxon>Neodiplogasteridae</taxon>
        <taxon>Pristionchus</taxon>
    </lineage>
</organism>
<feature type="signal peptide" evidence="2">
    <location>
        <begin position="1"/>
        <end position="19"/>
    </location>
</feature>
<feature type="chain" id="PRO_5035846539" evidence="2">
    <location>
        <begin position="20"/>
        <end position="85"/>
    </location>
</feature>
<evidence type="ECO:0000313" key="3">
    <source>
        <dbReference type="EnsemblMetazoa" id="PPA47195.1"/>
    </source>
</evidence>
<keyword evidence="2" id="KW-0732">Signal</keyword>
<keyword evidence="4" id="KW-1185">Reference proteome</keyword>
<evidence type="ECO:0000313" key="4">
    <source>
        <dbReference type="Proteomes" id="UP000005239"/>
    </source>
</evidence>
<dbReference type="AlphaFoldDB" id="A0A8R1Z3J2"/>
<proteinExistence type="predicted"/>